<gene>
    <name evidence="9 10" type="primary">bioA</name>
    <name evidence="10" type="ORF">NHE_0592</name>
</gene>
<dbReference type="InterPro" id="IPR015424">
    <property type="entry name" value="PyrdxlP-dep_Trfase"/>
</dbReference>
<dbReference type="OrthoDB" id="9801834at2"/>
<feature type="binding site" evidence="9">
    <location>
        <position position="277"/>
    </location>
    <ligand>
        <name>substrate</name>
    </ligand>
</feature>
<keyword evidence="3 9" id="KW-0032">Aminotransferase</keyword>
<dbReference type="KEGG" id="nhm:NHE_0592"/>
<dbReference type="NCBIfam" id="TIGR00508">
    <property type="entry name" value="bioA"/>
    <property type="match status" value="1"/>
</dbReference>
<dbReference type="AlphaFoldDB" id="X5HM68"/>
<dbReference type="HAMAP" id="MF_00834">
    <property type="entry name" value="BioA"/>
    <property type="match status" value="1"/>
</dbReference>
<evidence type="ECO:0000313" key="11">
    <source>
        <dbReference type="Proteomes" id="UP000023755"/>
    </source>
</evidence>
<feature type="binding site" evidence="9">
    <location>
        <begin position="111"/>
        <end position="112"/>
    </location>
    <ligand>
        <name>pyridoxal 5'-phosphate</name>
        <dbReference type="ChEBI" id="CHEBI:597326"/>
    </ligand>
</feature>
<dbReference type="InterPro" id="IPR005815">
    <property type="entry name" value="BioA"/>
</dbReference>
<feature type="binding site" evidence="9">
    <location>
        <position position="144"/>
    </location>
    <ligand>
        <name>substrate</name>
    </ligand>
</feature>
<keyword evidence="11" id="KW-1185">Reference proteome</keyword>
<dbReference type="InterPro" id="IPR049704">
    <property type="entry name" value="Aminotrans_3_PPA_site"/>
</dbReference>
<evidence type="ECO:0000256" key="8">
    <source>
        <dbReference type="ARBA" id="ARBA00048449"/>
    </source>
</evidence>
<dbReference type="InterPro" id="IPR005814">
    <property type="entry name" value="Aminotrans_3"/>
</dbReference>
<dbReference type="RefSeq" id="WP_051579607.1">
    <property type="nucleotide sequence ID" value="NZ_CP007481.1"/>
</dbReference>
<protein>
    <recommendedName>
        <fullName evidence="9">Adenosylmethionine-8-amino-7-oxononanoate aminotransferase</fullName>
        <ecNumber evidence="9">2.6.1.62</ecNumber>
    </recommendedName>
    <alternativeName>
        <fullName evidence="9">7,8-diamino-pelargonic acid aminotransferase</fullName>
        <shortName evidence="9">DAPA AT</shortName>
        <shortName evidence="9">DAPA aminotransferase</shortName>
    </alternativeName>
    <alternativeName>
        <fullName evidence="9">7,8-diaminononanoate synthase</fullName>
        <shortName evidence="9">DANS</shortName>
    </alternativeName>
    <alternativeName>
        <fullName evidence="9">Diaminopelargonic acid synthase</fullName>
    </alternativeName>
</protein>
<dbReference type="Gene3D" id="3.90.1150.10">
    <property type="entry name" value="Aspartate Aminotransferase, domain 1"/>
    <property type="match status" value="1"/>
</dbReference>
<dbReference type="EC" id="2.6.1.62" evidence="9"/>
<dbReference type="Proteomes" id="UP000023755">
    <property type="component" value="Chromosome"/>
</dbReference>
<name>X5HM68_9RICK</name>
<feature type="binding site" evidence="9">
    <location>
        <position position="403"/>
    </location>
    <ligand>
        <name>substrate</name>
    </ligand>
</feature>
<dbReference type="STRING" id="1286528.NHE_0592"/>
<proteinExistence type="inferred from homology"/>
<evidence type="ECO:0000313" key="10">
    <source>
        <dbReference type="EMBL" id="AHX11530.1"/>
    </source>
</evidence>
<dbReference type="GO" id="GO:0005737">
    <property type="term" value="C:cytoplasm"/>
    <property type="evidence" value="ECO:0007669"/>
    <property type="project" value="UniProtKB-SubCell"/>
</dbReference>
<comment type="cofactor">
    <cofactor evidence="1 9">
        <name>pyridoxal 5'-phosphate</name>
        <dbReference type="ChEBI" id="CHEBI:597326"/>
    </cofactor>
</comment>
<feature type="binding site" evidence="9">
    <location>
        <begin position="312"/>
        <end position="313"/>
    </location>
    <ligand>
        <name>pyridoxal 5'-phosphate</name>
        <dbReference type="ChEBI" id="CHEBI:597326"/>
    </ligand>
</feature>
<feature type="binding site" evidence="9">
    <location>
        <position position="51"/>
    </location>
    <ligand>
        <name>substrate</name>
    </ligand>
</feature>
<dbReference type="PROSITE" id="PS00600">
    <property type="entry name" value="AA_TRANSFER_CLASS_3"/>
    <property type="match status" value="1"/>
</dbReference>
<keyword evidence="9" id="KW-0963">Cytoplasm</keyword>
<comment type="pathway">
    <text evidence="2 9">Cofactor biosynthesis; biotin biosynthesis; 7,8-diaminononanoate from 8-amino-7-oxononanoate (SAM route): step 1/1.</text>
</comment>
<evidence type="ECO:0000256" key="4">
    <source>
        <dbReference type="ARBA" id="ARBA00022679"/>
    </source>
</evidence>
<dbReference type="EMBL" id="CP007481">
    <property type="protein sequence ID" value="AHX11530.1"/>
    <property type="molecule type" value="Genomic_DNA"/>
</dbReference>
<dbReference type="GO" id="GO:0004141">
    <property type="term" value="F:dethiobiotin synthase activity"/>
    <property type="evidence" value="ECO:0007669"/>
    <property type="project" value="TreeGrafter"/>
</dbReference>
<dbReference type="SUPFAM" id="SSF53383">
    <property type="entry name" value="PLP-dependent transferases"/>
    <property type="match status" value="1"/>
</dbReference>
<dbReference type="NCBIfam" id="NF004624">
    <property type="entry name" value="PRK05964.1"/>
    <property type="match status" value="1"/>
</dbReference>
<comment type="subunit">
    <text evidence="9">Homodimer.</text>
</comment>
<comment type="catalytic activity">
    <reaction evidence="8 9">
        <text>(8S)-8-amino-7-oxononanoate + S-adenosyl-L-methionine = S-adenosyl-4-methylsulfanyl-2-oxobutanoate + (7R,8S)-7,8-diammoniononanoate</text>
        <dbReference type="Rhea" id="RHEA:16861"/>
        <dbReference type="ChEBI" id="CHEBI:16490"/>
        <dbReference type="ChEBI" id="CHEBI:59789"/>
        <dbReference type="ChEBI" id="CHEBI:149468"/>
        <dbReference type="ChEBI" id="CHEBI:149469"/>
        <dbReference type="EC" id="2.6.1.62"/>
    </reaction>
</comment>
<feature type="binding site" evidence="9">
    <location>
        <position position="311"/>
    </location>
    <ligand>
        <name>substrate</name>
    </ligand>
</feature>
<dbReference type="UniPathway" id="UPA00078">
    <property type="reaction ID" value="UER00160"/>
</dbReference>
<keyword evidence="4 9" id="KW-0808">Transferase</keyword>
<feature type="modified residue" description="N6-(pyridoxal phosphate)lysine" evidence="9">
    <location>
        <position position="277"/>
    </location>
</feature>
<organism evidence="10 11">
    <name type="scientific">Neorickettsia helminthoeca str. Oregon</name>
    <dbReference type="NCBI Taxonomy" id="1286528"/>
    <lineage>
        <taxon>Bacteria</taxon>
        <taxon>Pseudomonadati</taxon>
        <taxon>Pseudomonadota</taxon>
        <taxon>Alphaproteobacteria</taxon>
        <taxon>Rickettsiales</taxon>
        <taxon>Anaplasmataceae</taxon>
        <taxon>Neorickettsia</taxon>
    </lineage>
</organism>
<comment type="subcellular location">
    <subcellularLocation>
        <location evidence="9">Cytoplasm</location>
    </subcellularLocation>
</comment>
<evidence type="ECO:0000256" key="1">
    <source>
        <dbReference type="ARBA" id="ARBA00001933"/>
    </source>
</evidence>
<dbReference type="CDD" id="cd00610">
    <property type="entry name" value="OAT_like"/>
    <property type="match status" value="1"/>
</dbReference>
<reference evidence="10 11" key="1">
    <citation type="submission" date="2014-03" db="EMBL/GenBank/DDBJ databases">
        <title>Sequencing and Comparison of Genomes and Transcriptome Profiles of Human Ehrlichiosis Agents.</title>
        <authorList>
            <person name="Lin M."/>
            <person name="Daugherty S.C."/>
            <person name="Nagaraj S."/>
            <person name="Cheng Z."/>
            <person name="Xiong Q."/>
            <person name="Lin F.-Y."/>
            <person name="Sengamalay N."/>
            <person name="Ott S."/>
            <person name="Godinez A."/>
            <person name="Tallon L.J."/>
            <person name="Sadzewicz L."/>
            <person name="Fraser C.M."/>
            <person name="Dunning Hotopp J.C."/>
            <person name="Rikihisa Y."/>
        </authorList>
    </citation>
    <scope>NUCLEOTIDE SEQUENCE [LARGE SCALE GENOMIC DNA]</scope>
    <source>
        <strain evidence="10 11">Oregon</strain>
    </source>
</reference>
<keyword evidence="6 9" id="KW-0093">Biotin biosynthesis</keyword>
<feature type="site" description="Participates in the substrate recognition with KAPA and in a stacking interaction with the adenine ring of SAM" evidence="9">
    <location>
        <position position="16"/>
    </location>
</feature>
<dbReference type="HOGENOM" id="CLU_016922_4_3_5"/>
<dbReference type="Gene3D" id="3.40.640.10">
    <property type="entry name" value="Type I PLP-dependent aspartate aminotransferase-like (Major domain)"/>
    <property type="match status" value="1"/>
</dbReference>
<evidence type="ECO:0000256" key="7">
    <source>
        <dbReference type="ARBA" id="ARBA00022898"/>
    </source>
</evidence>
<keyword evidence="5 9" id="KW-0949">S-adenosyl-L-methionine</keyword>
<dbReference type="PANTHER" id="PTHR42684:SF3">
    <property type="entry name" value="ADENOSYLMETHIONINE-8-AMINO-7-OXONONANOATE AMINOTRANSFERASE"/>
    <property type="match status" value="1"/>
</dbReference>
<dbReference type="InterPro" id="IPR015422">
    <property type="entry name" value="PyrdxlP-dep_Trfase_small"/>
</dbReference>
<dbReference type="PANTHER" id="PTHR42684">
    <property type="entry name" value="ADENOSYLMETHIONINE-8-AMINO-7-OXONONANOATE AMINOTRANSFERASE"/>
    <property type="match status" value="1"/>
</dbReference>
<evidence type="ECO:0000256" key="6">
    <source>
        <dbReference type="ARBA" id="ARBA00022756"/>
    </source>
</evidence>
<dbReference type="GO" id="GO:0009102">
    <property type="term" value="P:biotin biosynthetic process"/>
    <property type="evidence" value="ECO:0007669"/>
    <property type="project" value="UniProtKB-UniRule"/>
</dbReference>
<evidence type="ECO:0000256" key="9">
    <source>
        <dbReference type="HAMAP-Rule" id="MF_00834"/>
    </source>
</evidence>
<comment type="similarity">
    <text evidence="9">Belongs to the class-III pyridoxal-phosphate-dependent aminotransferase family. BioA subfamily.</text>
</comment>
<dbReference type="Pfam" id="PF00202">
    <property type="entry name" value="Aminotran_3"/>
    <property type="match status" value="1"/>
</dbReference>
<comment type="function">
    <text evidence="9">Catalyzes the transfer of the alpha-amino group from S-adenosyl-L-methionine (SAM) to 7-keto-8-aminopelargonic acid (KAPA) to form 7,8-diaminopelargonic acid (DAPA). It is the only aminotransferase known to utilize SAM as an amino donor.</text>
</comment>
<sequence>MTDLTERDRKLIWHPYTQEKTAPLPIAITRGENECLYDDRGNKYIDLISSWWVNLHGHSNPVIAKAIYDQALKLEQVIFADCTHELAISLCENLKASLPQTFSKFFFSDNGSTAVEVALKMTLQFWQNRNQENRNIFLSFDKGYHGDTVGAMSVGISSDFFSSYERFLFSSQSIPYPATWIGDPDVETKEESSLKMLERFLKENSGRVAGFILEPLVQGASGMRMCRPEYLERILTLLRKHEVILIFDEVMTGFYRTGKMFALDYLSITPDILCLSKGLTGGFLPLSLTITTREIYDAFLDNDFRKALVHGHSYTANPLGCAAAIASLKLLKDENTLKAIANIEKLHKNFLSELAQSSLDCVKARRVCGTIAAFNLFSEESDYNHPIVKSLKEIFLEKGLLIRPLGNTIYLIPPYCISQASLEEAYNKILEVITSIHHSKKVSEILESQDLMLY</sequence>
<accession>X5HM68</accession>
<feature type="binding site" evidence="9">
    <location>
        <position position="248"/>
    </location>
    <ligand>
        <name>pyridoxal 5'-phosphate</name>
        <dbReference type="ChEBI" id="CHEBI:597326"/>
    </ligand>
</feature>
<keyword evidence="7 9" id="KW-0663">Pyridoxal phosphate</keyword>
<dbReference type="GO" id="GO:0030170">
    <property type="term" value="F:pyridoxal phosphate binding"/>
    <property type="evidence" value="ECO:0007669"/>
    <property type="project" value="UniProtKB-UniRule"/>
</dbReference>
<evidence type="ECO:0000256" key="3">
    <source>
        <dbReference type="ARBA" id="ARBA00022576"/>
    </source>
</evidence>
<evidence type="ECO:0000256" key="2">
    <source>
        <dbReference type="ARBA" id="ARBA00005063"/>
    </source>
</evidence>
<evidence type="ECO:0000256" key="5">
    <source>
        <dbReference type="ARBA" id="ARBA00022691"/>
    </source>
</evidence>
<dbReference type="InterPro" id="IPR015421">
    <property type="entry name" value="PyrdxlP-dep_Trfase_major"/>
</dbReference>
<dbReference type="GO" id="GO:0004015">
    <property type="term" value="F:adenosylmethionine-8-amino-7-oxononanoate transaminase activity"/>
    <property type="evidence" value="ECO:0007669"/>
    <property type="project" value="UniProtKB-UniRule"/>
</dbReference>